<name>A0A0J9X7H6_GEOCN</name>
<gene>
    <name evidence="3" type="ORF">BN980_GECA05s01396g</name>
</gene>
<evidence type="ECO:0000313" key="3">
    <source>
        <dbReference type="EMBL" id="CDO53413.1"/>
    </source>
</evidence>
<sequence>MALAREMGLYTDSDNDGHQNNYNDKKTKSYTNKNYNTGSGPNSVVGDEEYWDAPYNPLQPTDYKRYKESDEYLIEQHEWNLFLVEKGYIAEQRLPWSETISSIVHLDRTGSIERSLAPTGNYGRKILEKFGWKQGQGLGASEERRGIKTALRLAPVDRTKRKIGRIIDDNR</sequence>
<comment type="caution">
    <text evidence="3">The sequence shown here is derived from an EMBL/GenBank/DDBJ whole genome shotgun (WGS) entry which is preliminary data.</text>
</comment>
<accession>A0A0J9X7H6</accession>
<dbReference type="GO" id="GO:0003676">
    <property type="term" value="F:nucleic acid binding"/>
    <property type="evidence" value="ECO:0007669"/>
    <property type="project" value="InterPro"/>
</dbReference>
<reference evidence="3" key="1">
    <citation type="submission" date="2014-03" db="EMBL/GenBank/DDBJ databases">
        <authorList>
            <person name="Casaregola S."/>
        </authorList>
    </citation>
    <scope>NUCLEOTIDE SEQUENCE [LARGE SCALE GENOMIC DNA]</scope>
    <source>
        <strain evidence="3">CLIB 918</strain>
    </source>
</reference>
<dbReference type="EMBL" id="CCBN010000005">
    <property type="protein sequence ID" value="CDO53413.1"/>
    <property type="molecule type" value="Genomic_DNA"/>
</dbReference>
<feature type="region of interest" description="Disordered" evidence="1">
    <location>
        <begin position="1"/>
        <end position="43"/>
    </location>
</feature>
<dbReference type="InterPro" id="IPR000467">
    <property type="entry name" value="G_patch_dom"/>
</dbReference>
<proteinExistence type="predicted"/>
<keyword evidence="4" id="KW-1185">Reference proteome</keyword>
<dbReference type="OrthoDB" id="5414511at2759"/>
<dbReference type="Pfam" id="PF01585">
    <property type="entry name" value="G-patch"/>
    <property type="match status" value="1"/>
</dbReference>
<feature type="domain" description="G-patch" evidence="2">
    <location>
        <begin position="119"/>
        <end position="168"/>
    </location>
</feature>
<evidence type="ECO:0000313" key="4">
    <source>
        <dbReference type="Proteomes" id="UP000242525"/>
    </source>
</evidence>
<evidence type="ECO:0000256" key="1">
    <source>
        <dbReference type="SAM" id="MobiDB-lite"/>
    </source>
</evidence>
<organism evidence="3 4">
    <name type="scientific">Geotrichum candidum</name>
    <name type="common">Oospora lactis</name>
    <name type="synonym">Dipodascus geotrichum</name>
    <dbReference type="NCBI Taxonomy" id="1173061"/>
    <lineage>
        <taxon>Eukaryota</taxon>
        <taxon>Fungi</taxon>
        <taxon>Dikarya</taxon>
        <taxon>Ascomycota</taxon>
        <taxon>Saccharomycotina</taxon>
        <taxon>Dipodascomycetes</taxon>
        <taxon>Dipodascales</taxon>
        <taxon>Dipodascaceae</taxon>
        <taxon>Geotrichum</taxon>
    </lineage>
</organism>
<evidence type="ECO:0000259" key="2">
    <source>
        <dbReference type="PROSITE" id="PS50174"/>
    </source>
</evidence>
<dbReference type="PROSITE" id="PS50174">
    <property type="entry name" value="G_PATCH"/>
    <property type="match status" value="1"/>
</dbReference>
<protein>
    <recommendedName>
        <fullName evidence="2">G-patch domain-containing protein</fullName>
    </recommendedName>
</protein>
<dbReference type="SMART" id="SM00443">
    <property type="entry name" value="G_patch"/>
    <property type="match status" value="1"/>
</dbReference>
<dbReference type="AlphaFoldDB" id="A0A0J9X7H6"/>
<dbReference type="Proteomes" id="UP000242525">
    <property type="component" value="Unassembled WGS sequence"/>
</dbReference>